<keyword evidence="2" id="KW-1185">Reference proteome</keyword>
<proteinExistence type="predicted"/>
<sequence length="189" mass="21429">MWMSPFLEYLKDDRLLSDLVEAKKLVKDAAKYIIFGEQLYRQGFSFPLLRCVEGKESWNVIKEVHEGVCSTHIGGRALARKIARAGPFPTTLGQVKYLIMAVDYFTKWIEAESVAMISTKKIKRFYWSKIICWFGLSVEIDSVCFSVNCELLCPIEDKTTIHVGGTPIIKQTGRGYQQGHPKGIAETSQ</sequence>
<dbReference type="EMBL" id="QJKJ01013956">
    <property type="protein sequence ID" value="RDX65340.1"/>
    <property type="molecule type" value="Genomic_DNA"/>
</dbReference>
<reference evidence="1" key="1">
    <citation type="submission" date="2018-05" db="EMBL/GenBank/DDBJ databases">
        <title>Draft genome of Mucuna pruriens seed.</title>
        <authorList>
            <person name="Nnadi N.E."/>
            <person name="Vos R."/>
            <person name="Hasami M.H."/>
            <person name="Devisetty U.K."/>
            <person name="Aguiy J.C."/>
        </authorList>
    </citation>
    <scope>NUCLEOTIDE SEQUENCE [LARGE SCALE GENOMIC DNA]</scope>
    <source>
        <strain evidence="1">JCA_2017</strain>
    </source>
</reference>
<dbReference type="PANTHER" id="PTHR48475">
    <property type="entry name" value="RIBONUCLEASE H"/>
    <property type="match status" value="1"/>
</dbReference>
<comment type="caution">
    <text evidence="1">The sequence shown here is derived from an EMBL/GenBank/DDBJ whole genome shotgun (WGS) entry which is preliminary data.</text>
</comment>
<dbReference type="SUPFAM" id="SSF53098">
    <property type="entry name" value="Ribonuclease H-like"/>
    <property type="match status" value="1"/>
</dbReference>
<gene>
    <name evidence="1" type="ORF">CR513_56007</name>
</gene>
<accession>A0A371EH17</accession>
<dbReference type="OrthoDB" id="1741911at2759"/>
<evidence type="ECO:0000313" key="1">
    <source>
        <dbReference type="EMBL" id="RDX65340.1"/>
    </source>
</evidence>
<evidence type="ECO:0000313" key="2">
    <source>
        <dbReference type="Proteomes" id="UP000257109"/>
    </source>
</evidence>
<dbReference type="Gene3D" id="3.30.420.10">
    <property type="entry name" value="Ribonuclease H-like superfamily/Ribonuclease H"/>
    <property type="match status" value="1"/>
</dbReference>
<dbReference type="InterPro" id="IPR036397">
    <property type="entry name" value="RNaseH_sf"/>
</dbReference>
<dbReference type="AlphaFoldDB" id="A0A371EH17"/>
<organism evidence="1 2">
    <name type="scientific">Mucuna pruriens</name>
    <name type="common">Velvet bean</name>
    <name type="synonym">Dolichos pruriens</name>
    <dbReference type="NCBI Taxonomy" id="157652"/>
    <lineage>
        <taxon>Eukaryota</taxon>
        <taxon>Viridiplantae</taxon>
        <taxon>Streptophyta</taxon>
        <taxon>Embryophyta</taxon>
        <taxon>Tracheophyta</taxon>
        <taxon>Spermatophyta</taxon>
        <taxon>Magnoliopsida</taxon>
        <taxon>eudicotyledons</taxon>
        <taxon>Gunneridae</taxon>
        <taxon>Pentapetalae</taxon>
        <taxon>rosids</taxon>
        <taxon>fabids</taxon>
        <taxon>Fabales</taxon>
        <taxon>Fabaceae</taxon>
        <taxon>Papilionoideae</taxon>
        <taxon>50 kb inversion clade</taxon>
        <taxon>NPAAA clade</taxon>
        <taxon>indigoferoid/millettioid clade</taxon>
        <taxon>Phaseoleae</taxon>
        <taxon>Mucuna</taxon>
    </lineage>
</organism>
<dbReference type="GO" id="GO:0003676">
    <property type="term" value="F:nucleic acid binding"/>
    <property type="evidence" value="ECO:0007669"/>
    <property type="project" value="InterPro"/>
</dbReference>
<dbReference type="Proteomes" id="UP000257109">
    <property type="component" value="Unassembled WGS sequence"/>
</dbReference>
<protein>
    <recommendedName>
        <fullName evidence="3">Integrase zinc-binding domain-containing protein</fullName>
    </recommendedName>
</protein>
<name>A0A371EH17_MUCPR</name>
<dbReference type="InterPro" id="IPR012337">
    <property type="entry name" value="RNaseH-like_sf"/>
</dbReference>
<dbReference type="PANTHER" id="PTHR48475:SF2">
    <property type="entry name" value="RIBONUCLEASE H"/>
    <property type="match status" value="1"/>
</dbReference>
<feature type="non-terminal residue" evidence="1">
    <location>
        <position position="1"/>
    </location>
</feature>
<evidence type="ECO:0008006" key="3">
    <source>
        <dbReference type="Google" id="ProtNLM"/>
    </source>
</evidence>